<sequence length="169" mass="19127">MRGLEERGANFFLETNGVPSITVKQVMPNKGKPEDVFLHFTMAKAIKDNLRNPDTVVMGGAYSVLNNGKNDLQALEPERKSMFYWGNYNIEHGCADMIALGRQSLADPKTPAKYMADKEDEINWCVACDCCLELLIYQQNVGCVVHNKPYSKILQDVRKEKGRLRLKIT</sequence>
<dbReference type="PANTHER" id="PTHR42917:SF2">
    <property type="entry name" value="2,4-DIENOYL-COA REDUCTASE [(2E)-ENOYL-COA-PRODUCING]"/>
    <property type="match status" value="1"/>
</dbReference>
<reference evidence="5" key="1">
    <citation type="submission" date="2019-08" db="EMBL/GenBank/DDBJ databases">
        <authorList>
            <person name="Kucharzyk K."/>
            <person name="Murdoch R.W."/>
            <person name="Higgins S."/>
            <person name="Loffler F."/>
        </authorList>
    </citation>
    <scope>NUCLEOTIDE SEQUENCE</scope>
</reference>
<dbReference type="GO" id="GO:0016491">
    <property type="term" value="F:oxidoreductase activity"/>
    <property type="evidence" value="ECO:0007669"/>
    <property type="project" value="UniProtKB-KW"/>
</dbReference>
<evidence type="ECO:0000256" key="2">
    <source>
        <dbReference type="ARBA" id="ARBA00022630"/>
    </source>
</evidence>
<dbReference type="InterPro" id="IPR013785">
    <property type="entry name" value="Aldolase_TIM"/>
</dbReference>
<gene>
    <name evidence="5" type="ORF">SDC9_195918</name>
</gene>
<keyword evidence="2" id="KW-0285">Flavoprotein</keyword>
<evidence type="ECO:0000256" key="1">
    <source>
        <dbReference type="ARBA" id="ARBA00001917"/>
    </source>
</evidence>
<keyword evidence="3" id="KW-0288">FMN</keyword>
<proteinExistence type="predicted"/>
<comment type="caution">
    <text evidence="5">The sequence shown here is derived from an EMBL/GenBank/DDBJ whole genome shotgun (WGS) entry which is preliminary data.</text>
</comment>
<keyword evidence="4" id="KW-0560">Oxidoreductase</keyword>
<comment type="cofactor">
    <cofactor evidence="1">
        <name>FMN</name>
        <dbReference type="ChEBI" id="CHEBI:58210"/>
    </cofactor>
</comment>
<protein>
    <submittedName>
        <fullName evidence="5">Uncharacterized protein</fullName>
    </submittedName>
</protein>
<evidence type="ECO:0000313" key="5">
    <source>
        <dbReference type="EMBL" id="MPN48311.1"/>
    </source>
</evidence>
<accession>A0A645IAE5</accession>
<dbReference type="AlphaFoldDB" id="A0A645IAE5"/>
<dbReference type="SUPFAM" id="SSF51395">
    <property type="entry name" value="FMN-linked oxidoreductases"/>
    <property type="match status" value="1"/>
</dbReference>
<dbReference type="PANTHER" id="PTHR42917">
    <property type="entry name" value="2,4-DIENOYL-COA REDUCTASE"/>
    <property type="match status" value="1"/>
</dbReference>
<evidence type="ECO:0000256" key="4">
    <source>
        <dbReference type="ARBA" id="ARBA00023002"/>
    </source>
</evidence>
<dbReference type="Gene3D" id="3.20.20.70">
    <property type="entry name" value="Aldolase class I"/>
    <property type="match status" value="1"/>
</dbReference>
<dbReference type="EMBL" id="VSSQ01110523">
    <property type="protein sequence ID" value="MPN48311.1"/>
    <property type="molecule type" value="Genomic_DNA"/>
</dbReference>
<organism evidence="5">
    <name type="scientific">bioreactor metagenome</name>
    <dbReference type="NCBI Taxonomy" id="1076179"/>
    <lineage>
        <taxon>unclassified sequences</taxon>
        <taxon>metagenomes</taxon>
        <taxon>ecological metagenomes</taxon>
    </lineage>
</organism>
<evidence type="ECO:0000256" key="3">
    <source>
        <dbReference type="ARBA" id="ARBA00022643"/>
    </source>
</evidence>
<dbReference type="InterPro" id="IPR051793">
    <property type="entry name" value="NADH:flavin_oxidoreductase"/>
</dbReference>
<name>A0A645IAE5_9ZZZZ</name>